<sequence length="80" mass="8635">RDPAASVLATPSSPPPPGRTQADPPPRHGNGPRRKRAMDRVGSGEKHLEDCTVAKLVTRFSLPYVEPFESCRFGHGRSSG</sequence>
<organism evidence="2 3">
    <name type="scientific">Aegilops tauschii subsp. strangulata</name>
    <name type="common">Goatgrass</name>
    <dbReference type="NCBI Taxonomy" id="200361"/>
    <lineage>
        <taxon>Eukaryota</taxon>
        <taxon>Viridiplantae</taxon>
        <taxon>Streptophyta</taxon>
        <taxon>Embryophyta</taxon>
        <taxon>Tracheophyta</taxon>
        <taxon>Spermatophyta</taxon>
        <taxon>Magnoliopsida</taxon>
        <taxon>Liliopsida</taxon>
        <taxon>Poales</taxon>
        <taxon>Poaceae</taxon>
        <taxon>BOP clade</taxon>
        <taxon>Pooideae</taxon>
        <taxon>Triticodae</taxon>
        <taxon>Triticeae</taxon>
        <taxon>Triticinae</taxon>
        <taxon>Aegilops</taxon>
    </lineage>
</organism>
<reference evidence="2" key="5">
    <citation type="journal article" date="2021" name="G3 (Bethesda)">
        <title>Aegilops tauschii genome assembly Aet v5.0 features greater sequence contiguity and improved annotation.</title>
        <authorList>
            <person name="Wang L."/>
            <person name="Zhu T."/>
            <person name="Rodriguez J.C."/>
            <person name="Deal K.R."/>
            <person name="Dubcovsky J."/>
            <person name="McGuire P.E."/>
            <person name="Lux T."/>
            <person name="Spannagl M."/>
            <person name="Mayer K.F.X."/>
            <person name="Baldrich P."/>
            <person name="Meyers B.C."/>
            <person name="Huo N."/>
            <person name="Gu Y.Q."/>
            <person name="Zhou H."/>
            <person name="Devos K.M."/>
            <person name="Bennetzen J.L."/>
            <person name="Unver T."/>
            <person name="Budak H."/>
            <person name="Gulick P.J."/>
            <person name="Galiba G."/>
            <person name="Kalapos B."/>
            <person name="Nelson D.R."/>
            <person name="Li P."/>
            <person name="You F.M."/>
            <person name="Luo M.C."/>
            <person name="Dvorak J."/>
        </authorList>
    </citation>
    <scope>NUCLEOTIDE SEQUENCE [LARGE SCALE GENOMIC DNA]</scope>
    <source>
        <strain evidence="2">cv. AL8/78</strain>
    </source>
</reference>
<reference evidence="3" key="2">
    <citation type="journal article" date="2017" name="Nat. Plants">
        <title>The Aegilops tauschii genome reveals multiple impacts of transposons.</title>
        <authorList>
            <person name="Zhao G."/>
            <person name="Zou C."/>
            <person name="Li K."/>
            <person name="Wang K."/>
            <person name="Li T."/>
            <person name="Gao L."/>
            <person name="Zhang X."/>
            <person name="Wang H."/>
            <person name="Yang Z."/>
            <person name="Liu X."/>
            <person name="Jiang W."/>
            <person name="Mao L."/>
            <person name="Kong X."/>
            <person name="Jiao Y."/>
            <person name="Jia J."/>
        </authorList>
    </citation>
    <scope>NUCLEOTIDE SEQUENCE [LARGE SCALE GENOMIC DNA]</scope>
    <source>
        <strain evidence="3">cv. AL8/78</strain>
    </source>
</reference>
<reference evidence="3" key="1">
    <citation type="journal article" date="2014" name="Science">
        <title>Ancient hybridizations among the ancestral genomes of bread wheat.</title>
        <authorList>
            <consortium name="International Wheat Genome Sequencing Consortium,"/>
            <person name="Marcussen T."/>
            <person name="Sandve S.R."/>
            <person name="Heier L."/>
            <person name="Spannagl M."/>
            <person name="Pfeifer M."/>
            <person name="Jakobsen K.S."/>
            <person name="Wulff B.B."/>
            <person name="Steuernagel B."/>
            <person name="Mayer K.F."/>
            <person name="Olsen O.A."/>
        </authorList>
    </citation>
    <scope>NUCLEOTIDE SEQUENCE [LARGE SCALE GENOMIC DNA]</scope>
    <source>
        <strain evidence="3">cv. AL8/78</strain>
    </source>
</reference>
<evidence type="ECO:0000256" key="1">
    <source>
        <dbReference type="SAM" id="MobiDB-lite"/>
    </source>
</evidence>
<name>A0A453SW22_AEGTS</name>
<dbReference type="Gramene" id="AET7Gv21121100.17">
    <property type="protein sequence ID" value="AET7Gv21121100.17"/>
    <property type="gene ID" value="AET7Gv21121100"/>
</dbReference>
<reference evidence="2" key="3">
    <citation type="journal article" date="2017" name="Nature">
        <title>Genome sequence of the progenitor of the wheat D genome Aegilops tauschii.</title>
        <authorList>
            <person name="Luo M.C."/>
            <person name="Gu Y.Q."/>
            <person name="Puiu D."/>
            <person name="Wang H."/>
            <person name="Twardziok S.O."/>
            <person name="Deal K.R."/>
            <person name="Huo N."/>
            <person name="Zhu T."/>
            <person name="Wang L."/>
            <person name="Wang Y."/>
            <person name="McGuire P.E."/>
            <person name="Liu S."/>
            <person name="Long H."/>
            <person name="Ramasamy R.K."/>
            <person name="Rodriguez J.C."/>
            <person name="Van S.L."/>
            <person name="Yuan L."/>
            <person name="Wang Z."/>
            <person name="Xia Z."/>
            <person name="Xiao L."/>
            <person name="Anderson O.D."/>
            <person name="Ouyang S."/>
            <person name="Liang Y."/>
            <person name="Zimin A.V."/>
            <person name="Pertea G."/>
            <person name="Qi P."/>
            <person name="Bennetzen J.L."/>
            <person name="Dai X."/>
            <person name="Dawson M.W."/>
            <person name="Muller H.G."/>
            <person name="Kugler K."/>
            <person name="Rivarola-Duarte L."/>
            <person name="Spannagl M."/>
            <person name="Mayer K.F.X."/>
            <person name="Lu F.H."/>
            <person name="Bevan M.W."/>
            <person name="Leroy P."/>
            <person name="Li P."/>
            <person name="You F.M."/>
            <person name="Sun Q."/>
            <person name="Liu Z."/>
            <person name="Lyons E."/>
            <person name="Wicker T."/>
            <person name="Salzberg S.L."/>
            <person name="Devos K.M."/>
            <person name="Dvorak J."/>
        </authorList>
    </citation>
    <scope>NUCLEOTIDE SEQUENCE [LARGE SCALE GENOMIC DNA]</scope>
    <source>
        <strain evidence="2">cv. AL8/78</strain>
    </source>
</reference>
<dbReference type="EnsemblPlants" id="AET7Gv21121100.17">
    <property type="protein sequence ID" value="AET7Gv21121100.17"/>
    <property type="gene ID" value="AET7Gv21121100"/>
</dbReference>
<keyword evidence="3" id="KW-1185">Reference proteome</keyword>
<proteinExistence type="predicted"/>
<dbReference type="Proteomes" id="UP000015105">
    <property type="component" value="Chromosome 7D"/>
</dbReference>
<accession>A0A453SW22</accession>
<feature type="region of interest" description="Disordered" evidence="1">
    <location>
        <begin position="1"/>
        <end position="46"/>
    </location>
</feature>
<evidence type="ECO:0000313" key="2">
    <source>
        <dbReference type="EnsemblPlants" id="AET7Gv21121100.17"/>
    </source>
</evidence>
<dbReference type="AlphaFoldDB" id="A0A453SW22"/>
<protein>
    <submittedName>
        <fullName evidence="2">Uncharacterized protein</fullName>
    </submittedName>
</protein>
<evidence type="ECO:0000313" key="3">
    <source>
        <dbReference type="Proteomes" id="UP000015105"/>
    </source>
</evidence>
<reference evidence="2" key="4">
    <citation type="submission" date="2019-03" db="UniProtKB">
        <authorList>
            <consortium name="EnsemblPlants"/>
        </authorList>
    </citation>
    <scope>IDENTIFICATION</scope>
</reference>